<proteinExistence type="predicted"/>
<dbReference type="AlphaFoldDB" id="A0A3M7T0N5"/>
<accession>A0A3M7T0N5</accession>
<organism evidence="2 3">
    <name type="scientific">Brachionus plicatilis</name>
    <name type="common">Marine rotifer</name>
    <name type="synonym">Brachionus muelleri</name>
    <dbReference type="NCBI Taxonomy" id="10195"/>
    <lineage>
        <taxon>Eukaryota</taxon>
        <taxon>Metazoa</taxon>
        <taxon>Spiralia</taxon>
        <taxon>Gnathifera</taxon>
        <taxon>Rotifera</taxon>
        <taxon>Eurotatoria</taxon>
        <taxon>Monogononta</taxon>
        <taxon>Pseudotrocha</taxon>
        <taxon>Ploima</taxon>
        <taxon>Brachionidae</taxon>
        <taxon>Brachionus</taxon>
    </lineage>
</organism>
<keyword evidence="1" id="KW-0812">Transmembrane</keyword>
<dbReference type="EMBL" id="REGN01000508">
    <property type="protein sequence ID" value="RNA41388.1"/>
    <property type="molecule type" value="Genomic_DNA"/>
</dbReference>
<name>A0A3M7T0N5_BRAPC</name>
<evidence type="ECO:0000256" key="1">
    <source>
        <dbReference type="SAM" id="Phobius"/>
    </source>
</evidence>
<keyword evidence="3" id="KW-1185">Reference proteome</keyword>
<keyword evidence="1" id="KW-0472">Membrane</keyword>
<dbReference type="Proteomes" id="UP000276133">
    <property type="component" value="Unassembled WGS sequence"/>
</dbReference>
<comment type="caution">
    <text evidence="2">The sequence shown here is derived from an EMBL/GenBank/DDBJ whole genome shotgun (WGS) entry which is preliminary data.</text>
</comment>
<feature type="transmembrane region" description="Helical" evidence="1">
    <location>
        <begin position="27"/>
        <end position="52"/>
    </location>
</feature>
<keyword evidence="1" id="KW-1133">Transmembrane helix</keyword>
<sequence>MPQKHHLYEEPFEDDIIALDDESDISIIIYVFICLSVLIPTFKQILDALAIFNNLKKLNLKAYN</sequence>
<evidence type="ECO:0000313" key="3">
    <source>
        <dbReference type="Proteomes" id="UP000276133"/>
    </source>
</evidence>
<evidence type="ECO:0000313" key="2">
    <source>
        <dbReference type="EMBL" id="RNA41388.1"/>
    </source>
</evidence>
<protein>
    <submittedName>
        <fullName evidence="2">Uncharacterized protein</fullName>
    </submittedName>
</protein>
<reference evidence="2 3" key="1">
    <citation type="journal article" date="2018" name="Sci. Rep.">
        <title>Genomic signatures of local adaptation to the degree of environmental predictability in rotifers.</title>
        <authorList>
            <person name="Franch-Gras L."/>
            <person name="Hahn C."/>
            <person name="Garcia-Roger E.M."/>
            <person name="Carmona M.J."/>
            <person name="Serra M."/>
            <person name="Gomez A."/>
        </authorList>
    </citation>
    <scope>NUCLEOTIDE SEQUENCE [LARGE SCALE GENOMIC DNA]</scope>
    <source>
        <strain evidence="2">HYR1</strain>
    </source>
</reference>
<gene>
    <name evidence="2" type="ORF">BpHYR1_011947</name>
</gene>